<dbReference type="InterPro" id="IPR042099">
    <property type="entry name" value="ANL_N_sf"/>
</dbReference>
<dbReference type="AlphaFoldDB" id="A0A2K9N7D4"/>
<dbReference type="CDD" id="cd12119">
    <property type="entry name" value="ttLC_FACS_AlkK_like"/>
    <property type="match status" value="1"/>
</dbReference>
<keyword evidence="2" id="KW-1185">Reference proteome</keyword>
<dbReference type="PROSITE" id="PS00455">
    <property type="entry name" value="AMP_BINDING"/>
    <property type="match status" value="1"/>
</dbReference>
<dbReference type="OrthoDB" id="9803968at2"/>
<protein>
    <submittedName>
        <fullName evidence="1">Long-chain fatty acid--CoA ligase</fullName>
    </submittedName>
</protein>
<keyword evidence="1" id="KW-0436">Ligase</keyword>
<dbReference type="InterPro" id="IPR020845">
    <property type="entry name" value="AMP-binding_CS"/>
</dbReference>
<sequence>MFGLMQDWPLTVNRIIDHAARWDGARPVVSRRLEVSADGALSVADYASLRARARRVTAALRGLGVGLGDRVATLAWNSDRHLEAWFAIMGMGAVCHTLNPRLFKDQLRFIINHAADRVILADPVFAGLVAELLPDCPTVTHVVLLCGEMDVDRAVLPNAIAYEDWIAAHADDGRPWGDFDERQAAALCYTSGTTGNPKGVLYSHRSTMIHMWMTLQPDVMGLSVSDVALPIVPMYHANAWGIPLSTAAVGCKLVLPGSRLDPASLLDLIHGQGVTFAAAVPTIWQAIIQHLERHGGDFGPLRRVIIGGAACPEAVLRRLHDYGVEARHAWGMTETSPIGTHFKLVPELAGTGFEEQMPYRIRQGRPPLGIDLALRGQGGSFLPHDGQQMGRLQVRGPVVAGSYLHGDGGQVLDVDGWFDTGDIADIDGYGFMRIADRAKDVIKSGGEWISSLEIENIASSHPKAALCAAIAISDPKWDERPLLVVQLKPDTDATAAEFLAHFQGRLSKWQIPDDVMFVPAMPLGATGKIDKKVLRAMLATAL</sequence>
<dbReference type="EMBL" id="CP025611">
    <property type="protein sequence ID" value="AUN29063.1"/>
    <property type="molecule type" value="Genomic_DNA"/>
</dbReference>
<dbReference type="KEGG" id="ncb:C0V82_01450"/>
<organism evidence="1 2">
    <name type="scientific">Niveispirillum cyanobacteriorum</name>
    <dbReference type="NCBI Taxonomy" id="1612173"/>
    <lineage>
        <taxon>Bacteria</taxon>
        <taxon>Pseudomonadati</taxon>
        <taxon>Pseudomonadota</taxon>
        <taxon>Alphaproteobacteria</taxon>
        <taxon>Rhodospirillales</taxon>
        <taxon>Azospirillaceae</taxon>
        <taxon>Niveispirillum</taxon>
    </lineage>
</organism>
<dbReference type="PANTHER" id="PTHR43767:SF11">
    <property type="entry name" value="MEDIUM-CHAIN-FATTY-ACID--COA LIGASE"/>
    <property type="match status" value="1"/>
</dbReference>
<dbReference type="NCBIfam" id="NF004837">
    <property type="entry name" value="PRK06187.1"/>
    <property type="match status" value="1"/>
</dbReference>
<reference evidence="1 2" key="1">
    <citation type="submission" date="2017-12" db="EMBL/GenBank/DDBJ databases">
        <title>Genomes of bacteria within cyanobacterial aggregates.</title>
        <authorList>
            <person name="Cai H."/>
        </authorList>
    </citation>
    <scope>NUCLEOTIDE SEQUENCE [LARGE SCALE GENOMIC DNA]</scope>
    <source>
        <strain evidence="1 2">TH16</strain>
    </source>
</reference>
<accession>A0A2K9N7D4</accession>
<dbReference type="Pfam" id="PF00501">
    <property type="entry name" value="AMP-binding"/>
    <property type="match status" value="1"/>
</dbReference>
<evidence type="ECO:0000313" key="1">
    <source>
        <dbReference type="EMBL" id="AUN29063.1"/>
    </source>
</evidence>
<dbReference type="InterPro" id="IPR025110">
    <property type="entry name" value="AMP-bd_C"/>
</dbReference>
<dbReference type="Gene3D" id="3.30.300.30">
    <property type="match status" value="1"/>
</dbReference>
<dbReference type="Proteomes" id="UP000234752">
    <property type="component" value="Chromosome eg_1"/>
</dbReference>
<evidence type="ECO:0000313" key="2">
    <source>
        <dbReference type="Proteomes" id="UP000234752"/>
    </source>
</evidence>
<name>A0A2K9N7D4_9PROT</name>
<dbReference type="InterPro" id="IPR000873">
    <property type="entry name" value="AMP-dep_synth/lig_dom"/>
</dbReference>
<dbReference type="Gene3D" id="3.40.50.12780">
    <property type="entry name" value="N-terminal domain of ligase-like"/>
    <property type="match status" value="1"/>
</dbReference>
<dbReference type="RefSeq" id="WP_102110813.1">
    <property type="nucleotide sequence ID" value="NZ_BMGN01000004.1"/>
</dbReference>
<dbReference type="InterPro" id="IPR045851">
    <property type="entry name" value="AMP-bd_C_sf"/>
</dbReference>
<dbReference type="InterPro" id="IPR050237">
    <property type="entry name" value="ATP-dep_AMP-bd_enzyme"/>
</dbReference>
<dbReference type="SUPFAM" id="SSF56801">
    <property type="entry name" value="Acetyl-CoA synthetase-like"/>
    <property type="match status" value="1"/>
</dbReference>
<dbReference type="PANTHER" id="PTHR43767">
    <property type="entry name" value="LONG-CHAIN-FATTY-ACID--COA LIGASE"/>
    <property type="match status" value="1"/>
</dbReference>
<proteinExistence type="predicted"/>
<dbReference type="Pfam" id="PF13193">
    <property type="entry name" value="AMP-binding_C"/>
    <property type="match status" value="1"/>
</dbReference>
<dbReference type="GO" id="GO:0016877">
    <property type="term" value="F:ligase activity, forming carbon-sulfur bonds"/>
    <property type="evidence" value="ECO:0007669"/>
    <property type="project" value="UniProtKB-ARBA"/>
</dbReference>
<gene>
    <name evidence="1" type="ORF">C0V82_01450</name>
</gene>